<organism evidence="2 3">
    <name type="scientific">Demequina zhanjiangensis</name>
    <dbReference type="NCBI Taxonomy" id="3051659"/>
    <lineage>
        <taxon>Bacteria</taxon>
        <taxon>Bacillati</taxon>
        <taxon>Actinomycetota</taxon>
        <taxon>Actinomycetes</taxon>
        <taxon>Micrococcales</taxon>
        <taxon>Demequinaceae</taxon>
        <taxon>Demequina</taxon>
    </lineage>
</organism>
<sequence>MDDALMDRRPPEPFEVVVLRDAPLSRRHRLADLEAVVIGHSVDEDSGEVWCAILVRGEETFVLPATDLERTGRSVPRSHVYPGSSARVSRDGKLLAVPDEPVESSPQDQD</sequence>
<name>A0ABT8G299_9MICO</name>
<accession>A0ABT8G299</accession>
<comment type="caution">
    <text evidence="2">The sequence shown here is derived from an EMBL/GenBank/DDBJ whole genome shotgun (WGS) entry which is preliminary data.</text>
</comment>
<protein>
    <submittedName>
        <fullName evidence="2">Uncharacterized protein</fullName>
    </submittedName>
</protein>
<dbReference type="RefSeq" id="WP_301127797.1">
    <property type="nucleotide sequence ID" value="NZ_JAUHPV010000004.1"/>
</dbReference>
<evidence type="ECO:0000313" key="3">
    <source>
        <dbReference type="Proteomes" id="UP001172738"/>
    </source>
</evidence>
<dbReference type="Proteomes" id="UP001172738">
    <property type="component" value="Unassembled WGS sequence"/>
</dbReference>
<proteinExistence type="predicted"/>
<gene>
    <name evidence="2" type="ORF">QQX04_07490</name>
</gene>
<feature type="region of interest" description="Disordered" evidence="1">
    <location>
        <begin position="72"/>
        <end position="110"/>
    </location>
</feature>
<dbReference type="EMBL" id="JAUHPV010000004">
    <property type="protein sequence ID" value="MDN4472834.1"/>
    <property type="molecule type" value="Genomic_DNA"/>
</dbReference>
<evidence type="ECO:0000256" key="1">
    <source>
        <dbReference type="SAM" id="MobiDB-lite"/>
    </source>
</evidence>
<evidence type="ECO:0000313" key="2">
    <source>
        <dbReference type="EMBL" id="MDN4472834.1"/>
    </source>
</evidence>
<keyword evidence="3" id="KW-1185">Reference proteome</keyword>
<reference evidence="2" key="1">
    <citation type="submission" date="2023-06" db="EMBL/GenBank/DDBJ databases">
        <title>SYSU T00b26.</title>
        <authorList>
            <person name="Gao L."/>
            <person name="Fang B.-Z."/>
            <person name="Li W.-J."/>
        </authorList>
    </citation>
    <scope>NUCLEOTIDE SEQUENCE</scope>
    <source>
        <strain evidence="2">SYSU T00b26</strain>
    </source>
</reference>